<name>A0A0A1U269_ENTIV</name>
<evidence type="ECO:0000313" key="2">
    <source>
        <dbReference type="EMBL" id="ELP86738.1"/>
    </source>
</evidence>
<gene>
    <name evidence="2" type="ORF">EIN_307440</name>
</gene>
<dbReference type="KEGG" id="eiv:EIN_307440"/>
<protein>
    <submittedName>
        <fullName evidence="2">Uncharacterized protein</fullName>
    </submittedName>
</protein>
<accession>A0A0A1U269</accession>
<proteinExistence type="predicted"/>
<dbReference type="AlphaFoldDB" id="A0A0A1U269"/>
<dbReference type="RefSeq" id="XP_004186084.1">
    <property type="nucleotide sequence ID" value="XM_004186036.1"/>
</dbReference>
<keyword evidence="3" id="KW-1185">Reference proteome</keyword>
<feature type="signal peptide" evidence="1">
    <location>
        <begin position="1"/>
        <end position="19"/>
    </location>
</feature>
<dbReference type="Proteomes" id="UP000014680">
    <property type="component" value="Unassembled WGS sequence"/>
</dbReference>
<dbReference type="OrthoDB" id="27619at2759"/>
<organism evidence="2 3">
    <name type="scientific">Entamoeba invadens IP1</name>
    <dbReference type="NCBI Taxonomy" id="370355"/>
    <lineage>
        <taxon>Eukaryota</taxon>
        <taxon>Amoebozoa</taxon>
        <taxon>Evosea</taxon>
        <taxon>Archamoebae</taxon>
        <taxon>Mastigamoebida</taxon>
        <taxon>Entamoebidae</taxon>
        <taxon>Entamoeba</taxon>
    </lineage>
</organism>
<evidence type="ECO:0000313" key="3">
    <source>
        <dbReference type="Proteomes" id="UP000014680"/>
    </source>
</evidence>
<reference evidence="2 3" key="1">
    <citation type="submission" date="2012-10" db="EMBL/GenBank/DDBJ databases">
        <authorList>
            <person name="Zafar N."/>
            <person name="Inman J."/>
            <person name="Hall N."/>
            <person name="Lorenzi H."/>
            <person name="Caler E."/>
        </authorList>
    </citation>
    <scope>NUCLEOTIDE SEQUENCE [LARGE SCALE GENOMIC DNA]</scope>
    <source>
        <strain evidence="2 3">IP1</strain>
    </source>
</reference>
<dbReference type="OMA" id="ANECSST"/>
<feature type="chain" id="PRO_5001980142" evidence="1">
    <location>
        <begin position="20"/>
        <end position="159"/>
    </location>
</feature>
<dbReference type="GeneID" id="14885711"/>
<dbReference type="EMBL" id="KB206936">
    <property type="protein sequence ID" value="ELP86738.1"/>
    <property type="molecule type" value="Genomic_DNA"/>
</dbReference>
<keyword evidence="1" id="KW-0732">Signal</keyword>
<dbReference type="VEuPathDB" id="AmoebaDB:EIN_307440"/>
<evidence type="ECO:0000256" key="1">
    <source>
        <dbReference type="SAM" id="SignalP"/>
    </source>
</evidence>
<sequence length="159" mass="17619">MSIPLFNLLFLSLLFYSRSLELCSGRVYYLPNCYTNDLEYIGNDANECSSTQTGLESIGLYTDTTVYLDICGNQKLKYCVTVDSSNSVYLSVANGTRPTLSCNTAPKKYITNLCLCKKRLTSKCVNSQLVKIAGCDPYGVSSSTFPFEVLLFVLIAFLL</sequence>